<dbReference type="SMART" id="SM00014">
    <property type="entry name" value="acidPPc"/>
    <property type="match status" value="1"/>
</dbReference>
<keyword evidence="4" id="KW-1185">Reference proteome</keyword>
<dbReference type="PROSITE" id="PS51257">
    <property type="entry name" value="PROKAR_LIPOPROTEIN"/>
    <property type="match status" value="1"/>
</dbReference>
<dbReference type="Proteomes" id="UP000036951">
    <property type="component" value="Unassembled WGS sequence"/>
</dbReference>
<organism evidence="3 4">
    <name type="scientific">Xylanibacter rarus</name>
    <dbReference type="NCBI Taxonomy" id="1676614"/>
    <lineage>
        <taxon>Bacteria</taxon>
        <taxon>Pseudomonadati</taxon>
        <taxon>Bacteroidota</taxon>
        <taxon>Bacteroidia</taxon>
        <taxon>Bacteroidales</taxon>
        <taxon>Prevotellaceae</taxon>
        <taxon>Xylanibacter</taxon>
    </lineage>
</organism>
<evidence type="ECO:0000313" key="4">
    <source>
        <dbReference type="Proteomes" id="UP000036951"/>
    </source>
</evidence>
<feature type="signal peptide" evidence="1">
    <location>
        <begin position="1"/>
        <end position="20"/>
    </location>
</feature>
<keyword evidence="1" id="KW-0732">Signal</keyword>
<dbReference type="EMBL" id="LFQU01000028">
    <property type="protein sequence ID" value="KOO67688.1"/>
    <property type="molecule type" value="Genomic_DNA"/>
</dbReference>
<protein>
    <submittedName>
        <fullName evidence="3">Phosphatidic acid phosphatase</fullName>
    </submittedName>
</protein>
<dbReference type="SUPFAM" id="SSF48317">
    <property type="entry name" value="Acid phosphatase/Vanadium-dependent haloperoxidase"/>
    <property type="match status" value="1"/>
</dbReference>
<sequence>MLRKLIIIVFAVFMSSACNAQQQYERYHGDGIDEYLQYVPLASTYVLKAAGVDAQSSWKRLLVNSATSFVINAGVTYALKHTIHSTRPDGTDDHSFPSGHTSIAFCGAAILHKEFGKVSPWISVAGFTVATVTAVDRVRRNRHHWGDVVAGAAIGVLSVEAGYRLGDLITGEKKKNVDVAVMPNGFTLLVNL</sequence>
<gene>
    <name evidence="3" type="ORF">ACU52_11940</name>
</gene>
<proteinExistence type="predicted"/>
<name>A0A8E1UR24_9BACT</name>
<evidence type="ECO:0000313" key="3">
    <source>
        <dbReference type="EMBL" id="KOO67688.1"/>
    </source>
</evidence>
<dbReference type="AlphaFoldDB" id="A0A8E1UR24"/>
<reference evidence="3 4" key="1">
    <citation type="submission" date="2015-06" db="EMBL/GenBank/DDBJ databases">
        <title>Prevotella sp. 109, sp. nov., a novel member of the family Prevotellaceae isolated from human faeces.</title>
        <authorList>
            <person name="Shkoporov A.N."/>
            <person name="Chaplin A.V."/>
            <person name="Kafarskaia L.I."/>
            <person name="Efimov B.A."/>
        </authorList>
    </citation>
    <scope>NUCLEOTIDE SEQUENCE [LARGE SCALE GENOMIC DNA]</scope>
    <source>
        <strain evidence="3 4">109</strain>
    </source>
</reference>
<evidence type="ECO:0000259" key="2">
    <source>
        <dbReference type="SMART" id="SM00014"/>
    </source>
</evidence>
<dbReference type="CDD" id="cd03394">
    <property type="entry name" value="PAP2_like_5"/>
    <property type="match status" value="1"/>
</dbReference>
<feature type="domain" description="Phosphatidic acid phosphatase type 2/haloperoxidase" evidence="2">
    <location>
        <begin position="60"/>
        <end position="163"/>
    </location>
</feature>
<dbReference type="InterPro" id="IPR036938">
    <property type="entry name" value="PAP2/HPO_sf"/>
</dbReference>
<evidence type="ECO:0000256" key="1">
    <source>
        <dbReference type="SAM" id="SignalP"/>
    </source>
</evidence>
<dbReference type="Pfam" id="PF01569">
    <property type="entry name" value="PAP2"/>
    <property type="match status" value="1"/>
</dbReference>
<dbReference type="RefSeq" id="WP_053398948.1">
    <property type="nucleotide sequence ID" value="NZ_DAWCKJ010000129.1"/>
</dbReference>
<dbReference type="InterPro" id="IPR000326">
    <property type="entry name" value="PAP2/HPO"/>
</dbReference>
<feature type="chain" id="PRO_5034710612" evidence="1">
    <location>
        <begin position="21"/>
        <end position="192"/>
    </location>
</feature>
<accession>A0A8E1UR24</accession>
<dbReference type="Gene3D" id="1.20.144.10">
    <property type="entry name" value="Phosphatidic acid phosphatase type 2/haloperoxidase"/>
    <property type="match status" value="1"/>
</dbReference>
<comment type="caution">
    <text evidence="3">The sequence shown here is derived from an EMBL/GenBank/DDBJ whole genome shotgun (WGS) entry which is preliminary data.</text>
</comment>